<feature type="compositionally biased region" description="Low complexity" evidence="1">
    <location>
        <begin position="120"/>
        <end position="132"/>
    </location>
</feature>
<comment type="caution">
    <text evidence="2">The sequence shown here is derived from an EMBL/GenBank/DDBJ whole genome shotgun (WGS) entry which is preliminary data.</text>
</comment>
<organism evidence="2 3">
    <name type="scientific">Stylosanthes scabra</name>
    <dbReference type="NCBI Taxonomy" id="79078"/>
    <lineage>
        <taxon>Eukaryota</taxon>
        <taxon>Viridiplantae</taxon>
        <taxon>Streptophyta</taxon>
        <taxon>Embryophyta</taxon>
        <taxon>Tracheophyta</taxon>
        <taxon>Spermatophyta</taxon>
        <taxon>Magnoliopsida</taxon>
        <taxon>eudicotyledons</taxon>
        <taxon>Gunneridae</taxon>
        <taxon>Pentapetalae</taxon>
        <taxon>rosids</taxon>
        <taxon>fabids</taxon>
        <taxon>Fabales</taxon>
        <taxon>Fabaceae</taxon>
        <taxon>Papilionoideae</taxon>
        <taxon>50 kb inversion clade</taxon>
        <taxon>dalbergioids sensu lato</taxon>
        <taxon>Dalbergieae</taxon>
        <taxon>Pterocarpus clade</taxon>
        <taxon>Stylosanthes</taxon>
    </lineage>
</organism>
<reference evidence="2 3" key="1">
    <citation type="journal article" date="2023" name="Plants (Basel)">
        <title>Bridging the Gap: Combining Genomics and Transcriptomics Approaches to Understand Stylosanthes scabra, an Orphan Legume from the Brazilian Caatinga.</title>
        <authorList>
            <person name="Ferreira-Neto J.R.C."/>
            <person name="da Silva M.D."/>
            <person name="Binneck E."/>
            <person name="de Melo N.F."/>
            <person name="da Silva R.H."/>
            <person name="de Melo A.L.T.M."/>
            <person name="Pandolfi V."/>
            <person name="Bustamante F.O."/>
            <person name="Brasileiro-Vidal A.C."/>
            <person name="Benko-Iseppon A.M."/>
        </authorList>
    </citation>
    <scope>NUCLEOTIDE SEQUENCE [LARGE SCALE GENOMIC DNA]</scope>
    <source>
        <tissue evidence="2">Leaves</tissue>
    </source>
</reference>
<protein>
    <submittedName>
        <fullName evidence="2">Uncharacterized protein</fullName>
    </submittedName>
</protein>
<evidence type="ECO:0000313" key="3">
    <source>
        <dbReference type="Proteomes" id="UP001341840"/>
    </source>
</evidence>
<keyword evidence="3" id="KW-1185">Reference proteome</keyword>
<accession>A0ABU6ZWW5</accession>
<dbReference type="Proteomes" id="UP001341840">
    <property type="component" value="Unassembled WGS sequence"/>
</dbReference>
<sequence>MATCHTNPMSTSSPARISSWLGSSYKARAPVQHLPRIHPSTDRRGISIVTARRMTCTTCFRAVSRRWITSHMNIERLAPPMMRFTSQARLCSPTMTQPSSVRGFSTTSPHSNRTFSLRHSSSISCPRPIPSRTTSRHRSRVISRLHWLNSITSPRSAITHRRPSHSFIRVRYSVHTSRRSTTIRPTTPRRSHRPTKLSAHGQSSHRGIAIRPIIPSPPSSSARG</sequence>
<proteinExistence type="predicted"/>
<name>A0ABU6ZWW5_9FABA</name>
<dbReference type="EMBL" id="JASCZI010275416">
    <property type="protein sequence ID" value="MED6226489.1"/>
    <property type="molecule type" value="Genomic_DNA"/>
</dbReference>
<gene>
    <name evidence="2" type="ORF">PIB30_104253</name>
</gene>
<feature type="region of interest" description="Disordered" evidence="1">
    <location>
        <begin position="175"/>
        <end position="224"/>
    </location>
</feature>
<feature type="compositionally biased region" description="Polar residues" evidence="1">
    <location>
        <begin position="93"/>
        <end position="119"/>
    </location>
</feature>
<evidence type="ECO:0000256" key="1">
    <source>
        <dbReference type="SAM" id="MobiDB-lite"/>
    </source>
</evidence>
<evidence type="ECO:0000313" key="2">
    <source>
        <dbReference type="EMBL" id="MED6226489.1"/>
    </source>
</evidence>
<feature type="compositionally biased region" description="Low complexity" evidence="1">
    <location>
        <begin position="209"/>
        <end position="224"/>
    </location>
</feature>
<feature type="region of interest" description="Disordered" evidence="1">
    <location>
        <begin position="93"/>
        <end position="137"/>
    </location>
</feature>